<evidence type="ECO:0000313" key="3">
    <source>
        <dbReference type="Proteomes" id="UP001589575"/>
    </source>
</evidence>
<reference evidence="2 3" key="1">
    <citation type="submission" date="2024-09" db="EMBL/GenBank/DDBJ databases">
        <authorList>
            <person name="Sun Q."/>
            <person name="Mori K."/>
        </authorList>
    </citation>
    <scope>NUCLEOTIDE SEQUENCE [LARGE SCALE GENOMIC DNA]</scope>
    <source>
        <strain evidence="2 3">CCM 7609</strain>
    </source>
</reference>
<organism evidence="2 3">
    <name type="scientific">Citricoccus parietis</name>
    <dbReference type="NCBI Taxonomy" id="592307"/>
    <lineage>
        <taxon>Bacteria</taxon>
        <taxon>Bacillati</taxon>
        <taxon>Actinomycetota</taxon>
        <taxon>Actinomycetes</taxon>
        <taxon>Micrococcales</taxon>
        <taxon>Micrococcaceae</taxon>
        <taxon>Citricoccus</taxon>
    </lineage>
</organism>
<feature type="region of interest" description="Disordered" evidence="1">
    <location>
        <begin position="1"/>
        <end position="42"/>
    </location>
</feature>
<keyword evidence="3" id="KW-1185">Reference proteome</keyword>
<dbReference type="Proteomes" id="UP001589575">
    <property type="component" value="Unassembled WGS sequence"/>
</dbReference>
<gene>
    <name evidence="2" type="ORF">ACFFX0_27810</name>
</gene>
<protein>
    <submittedName>
        <fullName evidence="2">Uncharacterized protein</fullName>
    </submittedName>
</protein>
<evidence type="ECO:0000313" key="2">
    <source>
        <dbReference type="EMBL" id="MFB9074790.1"/>
    </source>
</evidence>
<name>A0ABV5G792_9MICC</name>
<evidence type="ECO:0000256" key="1">
    <source>
        <dbReference type="SAM" id="MobiDB-lite"/>
    </source>
</evidence>
<proteinExistence type="predicted"/>
<accession>A0ABV5G792</accession>
<dbReference type="EMBL" id="JBHMFI010000002">
    <property type="protein sequence ID" value="MFB9074790.1"/>
    <property type="molecule type" value="Genomic_DNA"/>
</dbReference>
<sequence>MRTRQVPTGTGKRGPPRRVGLLDDVRARRHPAGGPGLTGAVT</sequence>
<feature type="compositionally biased region" description="Gly residues" evidence="1">
    <location>
        <begin position="33"/>
        <end position="42"/>
    </location>
</feature>
<comment type="caution">
    <text evidence="2">The sequence shown here is derived from an EMBL/GenBank/DDBJ whole genome shotgun (WGS) entry which is preliminary data.</text>
</comment>